<dbReference type="SUPFAM" id="SSF51395">
    <property type="entry name" value="FMN-linked oxidoreductases"/>
    <property type="match status" value="1"/>
</dbReference>
<dbReference type="InterPro" id="IPR012133">
    <property type="entry name" value="Alpha-hydoxy_acid_DH_FMN"/>
</dbReference>
<dbReference type="Pfam" id="PF01070">
    <property type="entry name" value="FMN_dh"/>
    <property type="match status" value="1"/>
</dbReference>
<organism evidence="8 9">
    <name type="scientific">Thermus arciformis</name>
    <dbReference type="NCBI Taxonomy" id="482827"/>
    <lineage>
        <taxon>Bacteria</taxon>
        <taxon>Thermotogati</taxon>
        <taxon>Deinococcota</taxon>
        <taxon>Deinococci</taxon>
        <taxon>Thermales</taxon>
        <taxon>Thermaceae</taxon>
        <taxon>Thermus</taxon>
    </lineage>
</organism>
<feature type="region of interest" description="Disordered" evidence="6">
    <location>
        <begin position="413"/>
        <end position="442"/>
    </location>
</feature>
<feature type="binding site" evidence="5">
    <location>
        <begin position="347"/>
        <end position="351"/>
    </location>
    <ligand>
        <name>FMN</name>
        <dbReference type="ChEBI" id="CHEBI:58210"/>
    </ligand>
</feature>
<dbReference type="InterPro" id="IPR037396">
    <property type="entry name" value="FMN_HAD"/>
</dbReference>
<dbReference type="Proteomes" id="UP000199446">
    <property type="component" value="Unassembled WGS sequence"/>
</dbReference>
<evidence type="ECO:0000313" key="9">
    <source>
        <dbReference type="Proteomes" id="UP000199446"/>
    </source>
</evidence>
<feature type="binding site" evidence="5">
    <location>
        <begin position="370"/>
        <end position="371"/>
    </location>
    <ligand>
        <name>FMN</name>
        <dbReference type="ChEBI" id="CHEBI:58210"/>
    </ligand>
</feature>
<dbReference type="PANTHER" id="PTHR10578:SF143">
    <property type="entry name" value="FMN-DEPENDENT ALPHA-HYDROXY ACID DEHYDROGENASE PB1A11.03"/>
    <property type="match status" value="1"/>
</dbReference>
<feature type="binding site" evidence="5">
    <location>
        <position position="154"/>
    </location>
    <ligand>
        <name>glyoxylate</name>
        <dbReference type="ChEBI" id="CHEBI:36655"/>
    </ligand>
</feature>
<evidence type="ECO:0000256" key="2">
    <source>
        <dbReference type="ARBA" id="ARBA00023002"/>
    </source>
</evidence>
<feature type="binding site" evidence="5">
    <location>
        <position position="126"/>
    </location>
    <ligand>
        <name>FMN</name>
        <dbReference type="ChEBI" id="CHEBI:58210"/>
    </ligand>
</feature>
<feature type="binding site" evidence="5">
    <location>
        <position position="189"/>
    </location>
    <ligand>
        <name>glyoxylate</name>
        <dbReference type="ChEBI" id="CHEBI:36655"/>
    </ligand>
</feature>
<keyword evidence="2" id="KW-0560">Oxidoreductase</keyword>
<dbReference type="InterPro" id="IPR000262">
    <property type="entry name" value="FMN-dep_DH"/>
</dbReference>
<feature type="binding site" evidence="5">
    <location>
        <position position="314"/>
    </location>
    <ligand>
        <name>FMN</name>
        <dbReference type="ChEBI" id="CHEBI:58210"/>
    </ligand>
</feature>
<keyword evidence="5" id="KW-0285">Flavoprotein</keyword>
<feature type="domain" description="FMN hydroxy acid dehydrogenase" evidence="7">
    <location>
        <begin position="18"/>
        <end position="421"/>
    </location>
</feature>
<dbReference type="PANTHER" id="PTHR10578">
    <property type="entry name" value="S -2-HYDROXY-ACID OXIDASE-RELATED"/>
    <property type="match status" value="1"/>
</dbReference>
<dbReference type="PIRSF" id="PIRSF000138">
    <property type="entry name" value="Al-hdrx_acd_dh"/>
    <property type="match status" value="1"/>
</dbReference>
<comment type="similarity">
    <text evidence="3">Belongs to the FMN-dependent alpha-hydroxy acid dehydrogenase family.</text>
</comment>
<dbReference type="GO" id="GO:0010181">
    <property type="term" value="F:FMN binding"/>
    <property type="evidence" value="ECO:0007669"/>
    <property type="project" value="InterPro"/>
</dbReference>
<evidence type="ECO:0000313" key="8">
    <source>
        <dbReference type="EMBL" id="SDE90630.1"/>
    </source>
</evidence>
<dbReference type="AlphaFoldDB" id="A0A1G7GR52"/>
<dbReference type="GO" id="GO:0004497">
    <property type="term" value="F:monooxygenase activity"/>
    <property type="evidence" value="ECO:0007669"/>
    <property type="project" value="UniProtKB-KW"/>
</dbReference>
<dbReference type="Gene3D" id="3.20.20.70">
    <property type="entry name" value="Aldolase class I"/>
    <property type="match status" value="1"/>
</dbReference>
<evidence type="ECO:0000256" key="6">
    <source>
        <dbReference type="SAM" id="MobiDB-lite"/>
    </source>
</evidence>
<keyword evidence="8" id="KW-0503">Monooxygenase</keyword>
<feature type="binding site" evidence="5">
    <location>
        <position position="44"/>
    </location>
    <ligand>
        <name>glyoxylate</name>
        <dbReference type="ChEBI" id="CHEBI:36655"/>
    </ligand>
</feature>
<comment type="cofactor">
    <cofactor evidence="1">
        <name>FMN</name>
        <dbReference type="ChEBI" id="CHEBI:58210"/>
    </cofactor>
</comment>
<gene>
    <name evidence="8" type="ORF">SAMN04488243_11540</name>
</gene>
<feature type="binding site" evidence="5">
    <location>
        <position position="316"/>
    </location>
    <ligand>
        <name>glyoxylate</name>
        <dbReference type="ChEBI" id="CHEBI:36655"/>
    </ligand>
</feature>
<feature type="binding site" evidence="5">
    <location>
        <position position="319"/>
    </location>
    <ligand>
        <name>glyoxylate</name>
        <dbReference type="ChEBI" id="CHEBI:36655"/>
    </ligand>
</feature>
<evidence type="ECO:0000256" key="3">
    <source>
        <dbReference type="ARBA" id="ARBA00024042"/>
    </source>
</evidence>
<name>A0A1G7GR52_9DEIN</name>
<feature type="binding site" evidence="5">
    <location>
        <position position="152"/>
    </location>
    <ligand>
        <name>FMN</name>
        <dbReference type="ChEBI" id="CHEBI:58210"/>
    </ligand>
</feature>
<evidence type="ECO:0000259" key="7">
    <source>
        <dbReference type="PROSITE" id="PS51349"/>
    </source>
</evidence>
<dbReference type="PROSITE" id="PS51349">
    <property type="entry name" value="FMN_HYDROXY_ACID_DH_2"/>
    <property type="match status" value="1"/>
</dbReference>
<dbReference type="InterPro" id="IPR013785">
    <property type="entry name" value="Aldolase_TIM"/>
</dbReference>
<dbReference type="EMBL" id="FNBC01000015">
    <property type="protein sequence ID" value="SDE90630.1"/>
    <property type="molecule type" value="Genomic_DNA"/>
</dbReference>
<dbReference type="RefSeq" id="WP_093007157.1">
    <property type="nucleotide sequence ID" value="NZ_FNBC01000015.1"/>
</dbReference>
<dbReference type="STRING" id="482827.SAMN04488243_11540"/>
<evidence type="ECO:0000256" key="1">
    <source>
        <dbReference type="ARBA" id="ARBA00001917"/>
    </source>
</evidence>
<dbReference type="InterPro" id="IPR008259">
    <property type="entry name" value="FMN_hydac_DH_AS"/>
</dbReference>
<dbReference type="OrthoDB" id="9770452at2"/>
<dbReference type="PROSITE" id="PS00557">
    <property type="entry name" value="FMN_HYDROXY_ACID_DH_1"/>
    <property type="match status" value="1"/>
</dbReference>
<proteinExistence type="inferred from homology"/>
<feature type="active site" description="Proton acceptor" evidence="4">
    <location>
        <position position="316"/>
    </location>
</feature>
<protein>
    <submittedName>
        <fullName evidence="8">Lactate 2-monooxygenase</fullName>
    </submittedName>
</protein>
<reference evidence="9" key="1">
    <citation type="submission" date="2016-10" db="EMBL/GenBank/DDBJ databases">
        <authorList>
            <person name="Varghese N."/>
            <person name="Submissions S."/>
        </authorList>
    </citation>
    <scope>NUCLEOTIDE SEQUENCE [LARGE SCALE GENOMIC DNA]</scope>
    <source>
        <strain evidence="9">CGMCC 1.6992</strain>
    </source>
</reference>
<keyword evidence="5" id="KW-0288">FMN</keyword>
<keyword evidence="9" id="KW-1185">Reference proteome</keyword>
<feature type="binding site" evidence="5">
    <location>
        <begin position="97"/>
        <end position="99"/>
    </location>
    <ligand>
        <name>FMN</name>
        <dbReference type="ChEBI" id="CHEBI:58210"/>
    </ligand>
</feature>
<evidence type="ECO:0000256" key="5">
    <source>
        <dbReference type="PIRSR" id="PIRSR000138-2"/>
    </source>
</evidence>
<feature type="binding site" evidence="5">
    <location>
        <position position="180"/>
    </location>
    <ligand>
        <name>FMN</name>
        <dbReference type="ChEBI" id="CHEBI:58210"/>
    </ligand>
</feature>
<accession>A0A1G7GR52</accession>
<feature type="binding site" evidence="5">
    <location>
        <position position="292"/>
    </location>
    <ligand>
        <name>FMN</name>
        <dbReference type="ChEBI" id="CHEBI:58210"/>
    </ligand>
</feature>
<sequence>MIGRRVQQRIYLEGLMGRRPPLPVRPDALEVEAQKRMSPEAFAYVAGGAGLEWTMEANREAFRRLALLPRMLRGAKPPGLGVELWGRQWAAPLFLCPIGVLELAHPEAELAAVRAAAKRGLPFMVSNQASHPLERVVEAAKAVNPEAPVFFQLYHSTDPKAVASFLRRAEKAGCAGVVLTVDTVQLGWRPRDLDLGHLPFLKGQGLAVYLTDPAFLGGLDEPLEGPALRPKPTLALLRNLLALRRTGKRYGLSLAQMQKAVRRFVATYSYPELSWEEVRRVRESTALPLLLKGLLHPEDALRAVELGVDGVYVSNHGGRQVDGSLAALHALPQVVRAVEGRVPVLLDSGVRTGADAVKALALGARAVGLGRPYVYALALGGEEGVGAFLDHFLAELELTLALSGVGSLEELGPHLLTKENPPPGEGGERPAGLGFTGPPRSP</sequence>
<evidence type="ECO:0000256" key="4">
    <source>
        <dbReference type="PIRSR" id="PIRSR000138-1"/>
    </source>
</evidence>